<organism evidence="2 3">
    <name type="scientific">Aplosporella prunicola CBS 121167</name>
    <dbReference type="NCBI Taxonomy" id="1176127"/>
    <lineage>
        <taxon>Eukaryota</taxon>
        <taxon>Fungi</taxon>
        <taxon>Dikarya</taxon>
        <taxon>Ascomycota</taxon>
        <taxon>Pezizomycotina</taxon>
        <taxon>Dothideomycetes</taxon>
        <taxon>Dothideomycetes incertae sedis</taxon>
        <taxon>Botryosphaeriales</taxon>
        <taxon>Aplosporellaceae</taxon>
        <taxon>Aplosporella</taxon>
    </lineage>
</organism>
<dbReference type="GeneID" id="54302924"/>
<keyword evidence="1" id="KW-0812">Transmembrane</keyword>
<feature type="transmembrane region" description="Helical" evidence="1">
    <location>
        <begin position="7"/>
        <end position="28"/>
    </location>
</feature>
<evidence type="ECO:0000313" key="2">
    <source>
        <dbReference type="EMBL" id="KAF2136371.1"/>
    </source>
</evidence>
<accession>A0A6A6B0W9</accession>
<dbReference type="RefSeq" id="XP_033392089.1">
    <property type="nucleotide sequence ID" value="XM_033545417.1"/>
</dbReference>
<keyword evidence="3" id="KW-1185">Reference proteome</keyword>
<gene>
    <name evidence="2" type="ORF">K452DRAFT_343977</name>
</gene>
<evidence type="ECO:0000313" key="3">
    <source>
        <dbReference type="Proteomes" id="UP000799438"/>
    </source>
</evidence>
<proteinExistence type="predicted"/>
<name>A0A6A6B0W9_9PEZI</name>
<keyword evidence="1" id="KW-0472">Membrane</keyword>
<protein>
    <submittedName>
        <fullName evidence="2">Uncharacterized protein</fullName>
    </submittedName>
</protein>
<sequence length="195" mass="21801">MAPPSPSINVMYTVVMIAIIGILLSSIINNTTSLPVAHATSLSSTKSPETTIPQSPLSPQAAVMGVEQLFMILKAEEDTLKAFGATKPTASSKKERRIEVKLCEARVQERWEKLNDAWKSVEKQALQKPVSFLSSRPPGSRLTRQELTDLIRMMGKLKDAALWECRGWKEKDSAPQSIVHGMLGRKKQRRRCWPF</sequence>
<dbReference type="AlphaFoldDB" id="A0A6A6B0W9"/>
<dbReference type="EMBL" id="ML995523">
    <property type="protein sequence ID" value="KAF2136371.1"/>
    <property type="molecule type" value="Genomic_DNA"/>
</dbReference>
<evidence type="ECO:0000256" key="1">
    <source>
        <dbReference type="SAM" id="Phobius"/>
    </source>
</evidence>
<dbReference type="Proteomes" id="UP000799438">
    <property type="component" value="Unassembled WGS sequence"/>
</dbReference>
<keyword evidence="1" id="KW-1133">Transmembrane helix</keyword>
<reference evidence="2" key="1">
    <citation type="journal article" date="2020" name="Stud. Mycol.">
        <title>101 Dothideomycetes genomes: a test case for predicting lifestyles and emergence of pathogens.</title>
        <authorList>
            <person name="Haridas S."/>
            <person name="Albert R."/>
            <person name="Binder M."/>
            <person name="Bloem J."/>
            <person name="Labutti K."/>
            <person name="Salamov A."/>
            <person name="Andreopoulos B."/>
            <person name="Baker S."/>
            <person name="Barry K."/>
            <person name="Bills G."/>
            <person name="Bluhm B."/>
            <person name="Cannon C."/>
            <person name="Castanera R."/>
            <person name="Culley D."/>
            <person name="Daum C."/>
            <person name="Ezra D."/>
            <person name="Gonzalez J."/>
            <person name="Henrissat B."/>
            <person name="Kuo A."/>
            <person name="Liang C."/>
            <person name="Lipzen A."/>
            <person name="Lutzoni F."/>
            <person name="Magnuson J."/>
            <person name="Mondo S."/>
            <person name="Nolan M."/>
            <person name="Ohm R."/>
            <person name="Pangilinan J."/>
            <person name="Park H.-J."/>
            <person name="Ramirez L."/>
            <person name="Alfaro M."/>
            <person name="Sun H."/>
            <person name="Tritt A."/>
            <person name="Yoshinaga Y."/>
            <person name="Zwiers L.-H."/>
            <person name="Turgeon B."/>
            <person name="Goodwin S."/>
            <person name="Spatafora J."/>
            <person name="Crous P."/>
            <person name="Grigoriev I."/>
        </authorList>
    </citation>
    <scope>NUCLEOTIDE SEQUENCE</scope>
    <source>
        <strain evidence="2">CBS 121167</strain>
    </source>
</reference>